<keyword evidence="2" id="KW-1185">Reference proteome</keyword>
<dbReference type="Pfam" id="PF00805">
    <property type="entry name" value="Pentapeptide"/>
    <property type="match status" value="1"/>
</dbReference>
<dbReference type="SUPFAM" id="SSF141571">
    <property type="entry name" value="Pentapeptide repeat-like"/>
    <property type="match status" value="1"/>
</dbReference>
<dbReference type="Gene3D" id="2.160.20.80">
    <property type="entry name" value="E3 ubiquitin-protein ligase SopA"/>
    <property type="match status" value="1"/>
</dbReference>
<gene>
    <name evidence="1" type="ORF">E6C55_26705</name>
</gene>
<protein>
    <recommendedName>
        <fullName evidence="3">Pentapeptide repeat-containing protein</fullName>
    </recommendedName>
</protein>
<accession>A0A4S4BHM6</accession>
<comment type="caution">
    <text evidence="1">The sequence shown here is derived from an EMBL/GenBank/DDBJ whole genome shotgun (WGS) entry which is preliminary data.</text>
</comment>
<dbReference type="AlphaFoldDB" id="A0A4S4BHM6"/>
<dbReference type="EMBL" id="SSOB01000045">
    <property type="protein sequence ID" value="THF74080.1"/>
    <property type="molecule type" value="Genomic_DNA"/>
</dbReference>
<evidence type="ECO:0008006" key="3">
    <source>
        <dbReference type="Google" id="ProtNLM"/>
    </source>
</evidence>
<reference evidence="1 2" key="1">
    <citation type="submission" date="2019-04" db="EMBL/GenBank/DDBJ databases">
        <title>Cohnella sp. nov. isolated from preserved vegetables.</title>
        <authorList>
            <person name="Lin S.-Y."/>
            <person name="Hung M.-H."/>
            <person name="Young C.-C."/>
        </authorList>
    </citation>
    <scope>NUCLEOTIDE SEQUENCE [LARGE SCALE GENOMIC DNA]</scope>
    <source>
        <strain evidence="1 2">CC-MHH1044</strain>
    </source>
</reference>
<evidence type="ECO:0000313" key="2">
    <source>
        <dbReference type="Proteomes" id="UP000310636"/>
    </source>
</evidence>
<name>A0A4S4BHM6_9BACL</name>
<proteinExistence type="predicted"/>
<evidence type="ECO:0000313" key="1">
    <source>
        <dbReference type="EMBL" id="THF74080.1"/>
    </source>
</evidence>
<dbReference type="OrthoDB" id="9786032at2"/>
<dbReference type="InterPro" id="IPR001646">
    <property type="entry name" value="5peptide_repeat"/>
</dbReference>
<dbReference type="Proteomes" id="UP000310636">
    <property type="component" value="Unassembled WGS sequence"/>
</dbReference>
<organism evidence="1 2">
    <name type="scientific">Cohnella fermenti</name>
    <dbReference type="NCBI Taxonomy" id="2565925"/>
    <lineage>
        <taxon>Bacteria</taxon>
        <taxon>Bacillati</taxon>
        <taxon>Bacillota</taxon>
        <taxon>Bacilli</taxon>
        <taxon>Bacillales</taxon>
        <taxon>Paenibacillaceae</taxon>
        <taxon>Cohnella</taxon>
    </lineage>
</organism>
<sequence length="79" mass="8863">MEVAGMSDTNSKFYTGDLTNSTIDNANLNETVIRFANMKKAQIIHVDMTGSTIRASNLSEVNMEGNAWWDMRMNQCDVL</sequence>